<dbReference type="OrthoDB" id="2691215at2759"/>
<gene>
    <name evidence="1" type="ORF">JVT61DRAFT_2896</name>
</gene>
<keyword evidence="2" id="KW-1185">Reference proteome</keyword>
<proteinExistence type="predicted"/>
<evidence type="ECO:0000313" key="2">
    <source>
        <dbReference type="Proteomes" id="UP000683000"/>
    </source>
</evidence>
<comment type="caution">
    <text evidence="1">The sequence shown here is derived from an EMBL/GenBank/DDBJ whole genome shotgun (WGS) entry which is preliminary data.</text>
</comment>
<evidence type="ECO:0000313" key="1">
    <source>
        <dbReference type="EMBL" id="KAG6376011.1"/>
    </source>
</evidence>
<dbReference type="AlphaFoldDB" id="A0A8I3AAT8"/>
<sequence length="195" mass="21937">MGTRYPLDYEAHEIAQLIAALTPWQRNDHAEPRDHEDMAPLSLPTPPGGGWSHSQFVDAIVKGASKWCTSPFIQHSMFKHTISEAMELIGNLIHSQRQLWTHDLDEARDVMMVIMVKAVQELKINHVPWVAVGDSAHVQERPFTQITHTVWLPLGEAEPKRLATTSRVLLDAGCAQEARLLESCNKITLHDPQTT</sequence>
<accession>A0A8I3AAT8</accession>
<dbReference type="EMBL" id="JAGFBS010000013">
    <property type="protein sequence ID" value="KAG6376011.1"/>
    <property type="molecule type" value="Genomic_DNA"/>
</dbReference>
<name>A0A8I3AAT8_9AGAM</name>
<protein>
    <submittedName>
        <fullName evidence="1">Uncharacterized protein</fullName>
    </submittedName>
</protein>
<organism evidence="1 2">
    <name type="scientific">Boletus reticuloceps</name>
    <dbReference type="NCBI Taxonomy" id="495285"/>
    <lineage>
        <taxon>Eukaryota</taxon>
        <taxon>Fungi</taxon>
        <taxon>Dikarya</taxon>
        <taxon>Basidiomycota</taxon>
        <taxon>Agaricomycotina</taxon>
        <taxon>Agaricomycetes</taxon>
        <taxon>Agaricomycetidae</taxon>
        <taxon>Boletales</taxon>
        <taxon>Boletineae</taxon>
        <taxon>Boletaceae</taxon>
        <taxon>Boletoideae</taxon>
        <taxon>Boletus</taxon>
    </lineage>
</organism>
<reference evidence="1" key="1">
    <citation type="submission" date="2021-03" db="EMBL/GenBank/DDBJ databases">
        <title>Evolutionary innovations through gain and loss of genes in the ectomycorrhizal Boletales.</title>
        <authorList>
            <person name="Wu G."/>
            <person name="Miyauchi S."/>
            <person name="Morin E."/>
            <person name="Yang Z.-L."/>
            <person name="Xu J."/>
            <person name="Martin F.M."/>
        </authorList>
    </citation>
    <scope>NUCLEOTIDE SEQUENCE</scope>
    <source>
        <strain evidence="1">BR01</strain>
    </source>
</reference>
<dbReference type="Proteomes" id="UP000683000">
    <property type="component" value="Unassembled WGS sequence"/>
</dbReference>